<dbReference type="PANTHER" id="PTHR31499:SF11">
    <property type="entry name" value="MYB FAMILY TRANSCRIPTION FACTOR PHL8"/>
    <property type="match status" value="1"/>
</dbReference>
<evidence type="ECO:0000313" key="9">
    <source>
        <dbReference type="EMBL" id="KAJ9174272.1"/>
    </source>
</evidence>
<protein>
    <recommendedName>
        <fullName evidence="8">HTH myb-type domain-containing protein</fullName>
    </recommendedName>
</protein>
<dbReference type="SUPFAM" id="SSF46689">
    <property type="entry name" value="Homeodomain-like"/>
    <property type="match status" value="1"/>
</dbReference>
<keyword evidence="3" id="KW-0805">Transcription regulation</keyword>
<feature type="compositionally biased region" description="Basic and acidic residues" evidence="7">
    <location>
        <begin position="254"/>
        <end position="268"/>
    </location>
</feature>
<dbReference type="Pfam" id="PF00249">
    <property type="entry name" value="Myb_DNA-binding"/>
    <property type="match status" value="1"/>
</dbReference>
<accession>A0ABQ9M203</accession>
<dbReference type="InterPro" id="IPR009057">
    <property type="entry name" value="Homeodomain-like_sf"/>
</dbReference>
<dbReference type="NCBIfam" id="TIGR01557">
    <property type="entry name" value="myb_SHAQKYF"/>
    <property type="match status" value="1"/>
</dbReference>
<feature type="region of interest" description="Disordered" evidence="7">
    <location>
        <begin position="236"/>
        <end position="272"/>
    </location>
</feature>
<gene>
    <name evidence="9" type="ORF">P3X46_017313</name>
</gene>
<feature type="compositionally biased region" description="Low complexity" evidence="7">
    <location>
        <begin position="243"/>
        <end position="253"/>
    </location>
</feature>
<organism evidence="9 10">
    <name type="scientific">Hevea brasiliensis</name>
    <name type="common">Para rubber tree</name>
    <name type="synonym">Siphonia brasiliensis</name>
    <dbReference type="NCBI Taxonomy" id="3981"/>
    <lineage>
        <taxon>Eukaryota</taxon>
        <taxon>Viridiplantae</taxon>
        <taxon>Streptophyta</taxon>
        <taxon>Embryophyta</taxon>
        <taxon>Tracheophyta</taxon>
        <taxon>Spermatophyta</taxon>
        <taxon>Magnoliopsida</taxon>
        <taxon>eudicotyledons</taxon>
        <taxon>Gunneridae</taxon>
        <taxon>Pentapetalae</taxon>
        <taxon>rosids</taxon>
        <taxon>fabids</taxon>
        <taxon>Malpighiales</taxon>
        <taxon>Euphorbiaceae</taxon>
        <taxon>Crotonoideae</taxon>
        <taxon>Micrandreae</taxon>
        <taxon>Hevea</taxon>
    </lineage>
</organism>
<dbReference type="PROSITE" id="PS51294">
    <property type="entry name" value="HTH_MYB"/>
    <property type="match status" value="1"/>
</dbReference>
<comment type="caution">
    <text evidence="9">The sequence shown here is derived from an EMBL/GenBank/DDBJ whole genome shotgun (WGS) entry which is preliminary data.</text>
</comment>
<dbReference type="PANTHER" id="PTHR31499">
    <property type="entry name" value="MYB FAMILY TRANSCRIPTION FACTOR PHL11"/>
    <property type="match status" value="1"/>
</dbReference>
<keyword evidence="4" id="KW-0175">Coiled coil</keyword>
<evidence type="ECO:0000256" key="1">
    <source>
        <dbReference type="ARBA" id="ARBA00004123"/>
    </source>
</evidence>
<evidence type="ECO:0000256" key="4">
    <source>
        <dbReference type="ARBA" id="ARBA00023054"/>
    </source>
</evidence>
<evidence type="ECO:0000259" key="8">
    <source>
        <dbReference type="PROSITE" id="PS51294"/>
    </source>
</evidence>
<dbReference type="InterPro" id="IPR046955">
    <property type="entry name" value="PHR1-like"/>
</dbReference>
<dbReference type="InterPro" id="IPR017930">
    <property type="entry name" value="Myb_dom"/>
</dbReference>
<feature type="domain" description="HTH myb-type" evidence="8">
    <location>
        <begin position="17"/>
        <end position="77"/>
    </location>
</feature>
<evidence type="ECO:0000313" key="10">
    <source>
        <dbReference type="Proteomes" id="UP001174677"/>
    </source>
</evidence>
<dbReference type="Pfam" id="PF14379">
    <property type="entry name" value="Myb_CC_LHEQLE"/>
    <property type="match status" value="1"/>
</dbReference>
<feature type="compositionally biased region" description="Low complexity" evidence="7">
    <location>
        <begin position="77"/>
        <end position="96"/>
    </location>
</feature>
<sequence>MGLQNLQNQNMNLVLSTDPKPRLKWTSELHQRFVEAVKQLGGADKATPKSLMRVMGVPGLTLYHLKSHLQKYRLGKSQPSQSQSSQLQSQSQSQSQASTENKKEVLFDADFKEIQSSNHDLRAGITEGNPNPINESFQIAQVLQMQMEVQRKLHEQIEVQRRLQVRIEAQGKYLQSVLKKAKETLSGYDSSSMGIEIAKAELSRLVSMVNNEYLSSSISELTEIGGSSLKDTERKQMRGTVCSMESSLTSSESSGRKEDEEQKNKLGDTYKFNPDSIELPLMDIHPQEKPWNNHVSDQAKKRSCSTISDGICVEQPLAKRSKSDNKLRNFDLNSRCQNDFESDSKPIDLNCKGIEQVNGQL</sequence>
<dbReference type="EMBL" id="JARPOI010000009">
    <property type="protein sequence ID" value="KAJ9174272.1"/>
    <property type="molecule type" value="Genomic_DNA"/>
</dbReference>
<keyword evidence="5" id="KW-0804">Transcription</keyword>
<feature type="region of interest" description="Disordered" evidence="7">
    <location>
        <begin position="73"/>
        <end position="102"/>
    </location>
</feature>
<comment type="similarity">
    <text evidence="2">Belongs to the MYB-CC family.</text>
</comment>
<dbReference type="InterPro" id="IPR025756">
    <property type="entry name" value="Myb_CC_LHEQLE"/>
</dbReference>
<evidence type="ECO:0000256" key="3">
    <source>
        <dbReference type="ARBA" id="ARBA00023015"/>
    </source>
</evidence>
<evidence type="ECO:0000256" key="5">
    <source>
        <dbReference type="ARBA" id="ARBA00023163"/>
    </source>
</evidence>
<dbReference type="InterPro" id="IPR001005">
    <property type="entry name" value="SANT/Myb"/>
</dbReference>
<proteinExistence type="inferred from homology"/>
<reference evidence="9" key="1">
    <citation type="journal article" date="2023" name="Plant Biotechnol. J.">
        <title>Chromosome-level wild Hevea brasiliensis genome provides new tools for genomic-assisted breeding and valuable loci to elevate rubber yield.</title>
        <authorList>
            <person name="Cheng H."/>
            <person name="Song X."/>
            <person name="Hu Y."/>
            <person name="Wu T."/>
            <person name="Yang Q."/>
            <person name="An Z."/>
            <person name="Feng S."/>
            <person name="Deng Z."/>
            <person name="Wu W."/>
            <person name="Zeng X."/>
            <person name="Tu M."/>
            <person name="Wang X."/>
            <person name="Huang H."/>
        </authorList>
    </citation>
    <scope>NUCLEOTIDE SEQUENCE</scope>
    <source>
        <strain evidence="9">MT/VB/25A 57/8</strain>
    </source>
</reference>
<name>A0ABQ9M203_HEVBR</name>
<evidence type="ECO:0000256" key="7">
    <source>
        <dbReference type="SAM" id="MobiDB-lite"/>
    </source>
</evidence>
<keyword evidence="10" id="KW-1185">Reference proteome</keyword>
<evidence type="ECO:0000256" key="2">
    <source>
        <dbReference type="ARBA" id="ARBA00006783"/>
    </source>
</evidence>
<dbReference type="InterPro" id="IPR006447">
    <property type="entry name" value="Myb_dom_plants"/>
</dbReference>
<evidence type="ECO:0000256" key="6">
    <source>
        <dbReference type="ARBA" id="ARBA00023242"/>
    </source>
</evidence>
<dbReference type="Proteomes" id="UP001174677">
    <property type="component" value="Chromosome 9"/>
</dbReference>
<dbReference type="Gene3D" id="1.10.10.60">
    <property type="entry name" value="Homeodomain-like"/>
    <property type="match status" value="1"/>
</dbReference>
<comment type="subcellular location">
    <subcellularLocation>
        <location evidence="1">Nucleus</location>
    </subcellularLocation>
</comment>
<keyword evidence="6" id="KW-0539">Nucleus</keyword>